<dbReference type="Proteomes" id="UP000269396">
    <property type="component" value="Unassembled WGS sequence"/>
</dbReference>
<accession>A0A183P7Q4</accession>
<gene>
    <name evidence="2" type="ORF">SMTD_LOCUS10390</name>
</gene>
<name>A0A183P7Q4_9TREM</name>
<feature type="region of interest" description="Disordered" evidence="1">
    <location>
        <begin position="199"/>
        <end position="229"/>
    </location>
</feature>
<dbReference type="AlphaFoldDB" id="A0A183P7Q4"/>
<organism evidence="2 3">
    <name type="scientific">Schistosoma mattheei</name>
    <dbReference type="NCBI Taxonomy" id="31246"/>
    <lineage>
        <taxon>Eukaryota</taxon>
        <taxon>Metazoa</taxon>
        <taxon>Spiralia</taxon>
        <taxon>Lophotrochozoa</taxon>
        <taxon>Platyhelminthes</taxon>
        <taxon>Trematoda</taxon>
        <taxon>Digenea</taxon>
        <taxon>Strigeidida</taxon>
        <taxon>Schistosomatoidea</taxon>
        <taxon>Schistosomatidae</taxon>
        <taxon>Schistosoma</taxon>
    </lineage>
</organism>
<feature type="compositionally biased region" description="Basic and acidic residues" evidence="1">
    <location>
        <begin position="1"/>
        <end position="14"/>
    </location>
</feature>
<evidence type="ECO:0000256" key="1">
    <source>
        <dbReference type="SAM" id="MobiDB-lite"/>
    </source>
</evidence>
<feature type="compositionally biased region" description="Basic and acidic residues" evidence="1">
    <location>
        <begin position="200"/>
        <end position="212"/>
    </location>
</feature>
<sequence>MKHPNNVEDREDQKNGIGNEIQLGSTRNQLYPLDAIWTTKASYGRDAPVLRSQGGQCSTHSGICSDAVQRSTLQALQNLLKQEITKQDKWKRLKEALTSTYQEVLGSNKHHHREWVSIGNLNEIQESKNKKRTINNSRTRAEKVKVRAEYTEPNKQVKRSIRADKYKYMEELTTTADKAAGGGNMEQLYDTMKKLARKYSKTERPVKDKGETITEIQEQMGGIIRGTLE</sequence>
<protein>
    <submittedName>
        <fullName evidence="2">Uncharacterized protein</fullName>
    </submittedName>
</protein>
<proteinExistence type="predicted"/>
<dbReference type="EMBL" id="UZAL01030524">
    <property type="protein sequence ID" value="VDP54258.1"/>
    <property type="molecule type" value="Genomic_DNA"/>
</dbReference>
<keyword evidence="3" id="KW-1185">Reference proteome</keyword>
<reference evidence="2 3" key="1">
    <citation type="submission" date="2018-11" db="EMBL/GenBank/DDBJ databases">
        <authorList>
            <consortium name="Pathogen Informatics"/>
        </authorList>
    </citation>
    <scope>NUCLEOTIDE SEQUENCE [LARGE SCALE GENOMIC DNA]</scope>
    <source>
        <strain>Denwood</strain>
        <strain evidence="3">Zambia</strain>
    </source>
</reference>
<evidence type="ECO:0000313" key="3">
    <source>
        <dbReference type="Proteomes" id="UP000269396"/>
    </source>
</evidence>
<evidence type="ECO:0000313" key="2">
    <source>
        <dbReference type="EMBL" id="VDP54258.1"/>
    </source>
</evidence>
<feature type="region of interest" description="Disordered" evidence="1">
    <location>
        <begin position="1"/>
        <end position="23"/>
    </location>
</feature>